<name>A0A7X5U8L4_9GAMM</name>
<accession>A0A7X5U8L4</accession>
<dbReference type="PROSITE" id="PS50850">
    <property type="entry name" value="MFS"/>
    <property type="match status" value="1"/>
</dbReference>
<evidence type="ECO:0000256" key="4">
    <source>
        <dbReference type="ARBA" id="ARBA00023136"/>
    </source>
</evidence>
<dbReference type="PANTHER" id="PTHR42718:SF49">
    <property type="entry name" value="EXPORT PROTEIN"/>
    <property type="match status" value="1"/>
</dbReference>
<dbReference type="GO" id="GO:0016020">
    <property type="term" value="C:membrane"/>
    <property type="evidence" value="ECO:0007669"/>
    <property type="project" value="UniProtKB-SubCell"/>
</dbReference>
<organism evidence="8 9">
    <name type="scientific">Luteibacter anthropi</name>
    <dbReference type="NCBI Taxonomy" id="564369"/>
    <lineage>
        <taxon>Bacteria</taxon>
        <taxon>Pseudomonadati</taxon>
        <taxon>Pseudomonadota</taxon>
        <taxon>Gammaproteobacteria</taxon>
        <taxon>Lysobacterales</taxon>
        <taxon>Rhodanobacteraceae</taxon>
        <taxon>Luteibacter</taxon>
    </lineage>
</organism>
<dbReference type="EMBL" id="JAARLZ010000002">
    <property type="protein sequence ID" value="NII05723.1"/>
    <property type="molecule type" value="Genomic_DNA"/>
</dbReference>
<feature type="transmembrane region" description="Helical" evidence="5">
    <location>
        <begin position="77"/>
        <end position="101"/>
    </location>
</feature>
<evidence type="ECO:0000313" key="9">
    <source>
        <dbReference type="Proteomes" id="UP000490980"/>
    </source>
</evidence>
<feature type="transmembrane region" description="Helical" evidence="5">
    <location>
        <begin position="400"/>
        <end position="418"/>
    </location>
</feature>
<evidence type="ECO:0000256" key="1">
    <source>
        <dbReference type="ARBA" id="ARBA00004141"/>
    </source>
</evidence>
<evidence type="ECO:0000256" key="5">
    <source>
        <dbReference type="SAM" id="Phobius"/>
    </source>
</evidence>
<evidence type="ECO:0000256" key="3">
    <source>
        <dbReference type="ARBA" id="ARBA00022989"/>
    </source>
</evidence>
<feature type="signal peptide" evidence="6">
    <location>
        <begin position="1"/>
        <end position="32"/>
    </location>
</feature>
<reference evidence="8 9" key="1">
    <citation type="submission" date="2020-03" db="EMBL/GenBank/DDBJ databases">
        <authorList>
            <person name="Lai Q."/>
        </authorList>
    </citation>
    <scope>NUCLEOTIDE SEQUENCE [LARGE SCALE GENOMIC DNA]</scope>
    <source>
        <strain evidence="8 9">CCUG 25036</strain>
    </source>
</reference>
<evidence type="ECO:0000313" key="8">
    <source>
        <dbReference type="EMBL" id="NII05723.1"/>
    </source>
</evidence>
<dbReference type="AlphaFoldDB" id="A0A7X5U8L4"/>
<evidence type="ECO:0000259" key="7">
    <source>
        <dbReference type="PROSITE" id="PS50850"/>
    </source>
</evidence>
<feature type="transmembrane region" description="Helical" evidence="5">
    <location>
        <begin position="299"/>
        <end position="318"/>
    </location>
</feature>
<feature type="transmembrane region" description="Helical" evidence="5">
    <location>
        <begin position="165"/>
        <end position="184"/>
    </location>
</feature>
<feature type="transmembrane region" description="Helical" evidence="5">
    <location>
        <begin position="196"/>
        <end position="216"/>
    </location>
</feature>
<comment type="subcellular location">
    <subcellularLocation>
        <location evidence="1">Membrane</location>
        <topology evidence="1">Multi-pass membrane protein</topology>
    </subcellularLocation>
</comment>
<dbReference type="InterPro" id="IPR036259">
    <property type="entry name" value="MFS_trans_sf"/>
</dbReference>
<proteinExistence type="predicted"/>
<keyword evidence="6" id="KW-0732">Signal</keyword>
<feature type="transmembrane region" description="Helical" evidence="5">
    <location>
        <begin position="325"/>
        <end position="345"/>
    </location>
</feature>
<keyword evidence="4 5" id="KW-0472">Membrane</keyword>
<dbReference type="RefSeq" id="WP_166946811.1">
    <property type="nucleotide sequence ID" value="NZ_JAARLZ010000002.1"/>
</dbReference>
<keyword evidence="2 5" id="KW-0812">Transmembrane</keyword>
<dbReference type="InterPro" id="IPR011701">
    <property type="entry name" value="MFS"/>
</dbReference>
<feature type="transmembrane region" description="Helical" evidence="5">
    <location>
        <begin position="470"/>
        <end position="491"/>
    </location>
</feature>
<evidence type="ECO:0000256" key="6">
    <source>
        <dbReference type="SAM" id="SignalP"/>
    </source>
</evidence>
<feature type="transmembrane region" description="Helical" evidence="5">
    <location>
        <begin position="107"/>
        <end position="124"/>
    </location>
</feature>
<dbReference type="GO" id="GO:0022857">
    <property type="term" value="F:transmembrane transporter activity"/>
    <property type="evidence" value="ECO:0007669"/>
    <property type="project" value="InterPro"/>
</dbReference>
<feature type="transmembrane region" description="Helical" evidence="5">
    <location>
        <begin position="228"/>
        <end position="245"/>
    </location>
</feature>
<dbReference type="Gene3D" id="1.20.1720.10">
    <property type="entry name" value="Multidrug resistance protein D"/>
    <property type="match status" value="1"/>
</dbReference>
<keyword evidence="3 5" id="KW-1133">Transmembrane helix</keyword>
<evidence type="ECO:0000256" key="2">
    <source>
        <dbReference type="ARBA" id="ARBA00022692"/>
    </source>
</evidence>
<dbReference type="SUPFAM" id="SSF103473">
    <property type="entry name" value="MFS general substrate transporter"/>
    <property type="match status" value="1"/>
</dbReference>
<protein>
    <submittedName>
        <fullName evidence="8">MFS transporter</fullName>
    </submittedName>
</protein>
<dbReference type="InterPro" id="IPR020846">
    <property type="entry name" value="MFS_dom"/>
</dbReference>
<feature type="transmembrane region" description="Helical" evidence="5">
    <location>
        <begin position="46"/>
        <end position="65"/>
    </location>
</feature>
<dbReference type="PANTHER" id="PTHR42718">
    <property type="entry name" value="MAJOR FACILITATOR SUPERFAMILY MULTIDRUG TRANSPORTER MFSC"/>
    <property type="match status" value="1"/>
</dbReference>
<dbReference type="Pfam" id="PF07690">
    <property type="entry name" value="MFS_1"/>
    <property type="match status" value="1"/>
</dbReference>
<comment type="caution">
    <text evidence="8">The sequence shown here is derived from an EMBL/GenBank/DDBJ whole genome shotgun (WGS) entry which is preliminary data.</text>
</comment>
<feature type="domain" description="Major facilitator superfamily (MFS) profile" evidence="7">
    <location>
        <begin position="11"/>
        <end position="494"/>
    </location>
</feature>
<dbReference type="CDD" id="cd17321">
    <property type="entry name" value="MFS_MMR_MDR_like"/>
    <property type="match status" value="1"/>
</dbReference>
<feature type="chain" id="PRO_5030608624" evidence="6">
    <location>
        <begin position="33"/>
        <end position="510"/>
    </location>
</feature>
<gene>
    <name evidence="8" type="ORF">HBF25_04870</name>
</gene>
<feature type="transmembrane region" description="Helical" evidence="5">
    <location>
        <begin position="357"/>
        <end position="379"/>
    </location>
</feature>
<sequence length="510" mass="52519">MHDSSPARHWVLLAVCLSALVLPLSFSGGAVATPSIAQSPGGSADALAWVTNGFMLAFGSLLMTAGSLADRFGRKRIFGAGMALFTLASLGIAVAPGIVGIDLLRGVQGIAAAFALSGGSAALAQEFDGHERTRAFSLLGVSFGVGLAFGPLLAALLISLWGWRAMFIAIALIGAAALAFGWPRMRETRHPAAHRFDFAGAASFTAALALFTLGVIRSGDGHWAATGTWMPLAASVLLAAAFVVIERRTAHPMLDLTLFRYPRFVGVQVLPVGTCYCYIVLVVLLPLRFIGVDDRGELGTGLLMLALSAPMLVVPPLAARLARRYAPGLLCGIGFLVAAAGLLWLAPALAHHDDASIVASLLVIGVGSGLPWGLMDGLSISVVPRERAGMATGIFSTTRVAGEGVALAISGTLFAALLRNGLRKEGLPQGRLSEEAARHLAGGDLHAAQAVLHDVPSSLLADLHAQGFTLLLHLLAGITILSALVTFACLVRAADAPATPAGDNVPASAP</sequence>
<dbReference type="Gene3D" id="1.20.1250.20">
    <property type="entry name" value="MFS general substrate transporter like domains"/>
    <property type="match status" value="1"/>
</dbReference>
<keyword evidence="9" id="KW-1185">Reference proteome</keyword>
<feature type="transmembrane region" description="Helical" evidence="5">
    <location>
        <begin position="136"/>
        <end position="159"/>
    </location>
</feature>
<feature type="transmembrane region" description="Helical" evidence="5">
    <location>
        <begin position="265"/>
        <end position="287"/>
    </location>
</feature>
<dbReference type="Proteomes" id="UP000490980">
    <property type="component" value="Unassembled WGS sequence"/>
</dbReference>